<feature type="transmembrane region" description="Helical" evidence="1">
    <location>
        <begin position="48"/>
        <end position="76"/>
    </location>
</feature>
<evidence type="ECO:0000313" key="2">
    <source>
        <dbReference type="EMBL" id="AWR95537.1"/>
    </source>
</evidence>
<feature type="transmembrane region" description="Helical" evidence="1">
    <location>
        <begin position="196"/>
        <end position="215"/>
    </location>
</feature>
<reference evidence="2 3" key="1">
    <citation type="submission" date="2018-05" db="EMBL/GenBank/DDBJ databases">
        <title>Complete Genome Sequences of Extremely Thermoacidophilic, Metal-Mobilizing Type-Strain Members of the Archaeal Family Sulfolobaceae: Acidianus brierleyi DSM-1651T, Acidianus sulfidivorans DSM-18786T, Metallosphaera hakonensis DSM-7519T, and Metallosphaera prunae DSM-10039T.</title>
        <authorList>
            <person name="Counts J.A."/>
            <person name="Kelly R.M."/>
        </authorList>
    </citation>
    <scope>NUCLEOTIDE SEQUENCE [LARGE SCALE GENOMIC DNA]</scope>
    <source>
        <strain evidence="2 3">DSM 1651</strain>
    </source>
</reference>
<feature type="transmembrane region" description="Helical" evidence="1">
    <location>
        <begin position="136"/>
        <end position="157"/>
    </location>
</feature>
<evidence type="ECO:0000313" key="3">
    <source>
        <dbReference type="Proteomes" id="UP000248044"/>
    </source>
</evidence>
<proteinExistence type="predicted"/>
<organism evidence="2 3">
    <name type="scientific">Acidianus brierleyi</name>
    <dbReference type="NCBI Taxonomy" id="41673"/>
    <lineage>
        <taxon>Archaea</taxon>
        <taxon>Thermoproteota</taxon>
        <taxon>Thermoprotei</taxon>
        <taxon>Sulfolobales</taxon>
        <taxon>Sulfolobaceae</taxon>
        <taxon>Acidianus</taxon>
    </lineage>
</organism>
<keyword evidence="1" id="KW-0472">Membrane</keyword>
<sequence length="267" mass="30531">MEYLKYALKSLLKDKRTLIWSLSFSLFLDILIIFYLNHIGGVIDKQTISLASGIVYALIVMMSMSFASIAIGRSFVEQSRSFGYIFKFSKMNGKSYLIQLISAVALIYFIISSVFLVITSYLFYAKYDIFVLPYNTVELLLISVIGGLTLMGFVLLTNEIVLRFQGRKNINFVQFVPVYLYFSLDWAIVESGVHGSLYYLSPFLSITYLMSYSYAGTTLFPFNDVPYHFNIELSIISIISWIITLIGLSSLLIKKIYLSPEEEERVL</sequence>
<protein>
    <recommendedName>
        <fullName evidence="4">ABC transporter permease</fullName>
    </recommendedName>
</protein>
<feature type="transmembrane region" description="Helical" evidence="1">
    <location>
        <begin position="18"/>
        <end position="36"/>
    </location>
</feature>
<evidence type="ECO:0008006" key="4">
    <source>
        <dbReference type="Google" id="ProtNLM"/>
    </source>
</evidence>
<dbReference type="Proteomes" id="UP000248044">
    <property type="component" value="Chromosome"/>
</dbReference>
<gene>
    <name evidence="2" type="ORF">DFR85_14015</name>
</gene>
<keyword evidence="3" id="KW-1185">Reference proteome</keyword>
<accession>A0A2U9IHL1</accession>
<keyword evidence="1" id="KW-0812">Transmembrane</keyword>
<dbReference type="AlphaFoldDB" id="A0A2U9IHL1"/>
<dbReference type="OrthoDB" id="43860at2157"/>
<feature type="transmembrane region" description="Helical" evidence="1">
    <location>
        <begin position="235"/>
        <end position="253"/>
    </location>
</feature>
<keyword evidence="1" id="KW-1133">Transmembrane helix</keyword>
<name>A0A2U9IHL1_9CREN</name>
<feature type="transmembrane region" description="Helical" evidence="1">
    <location>
        <begin position="96"/>
        <end position="124"/>
    </location>
</feature>
<dbReference type="EMBL" id="CP029289">
    <property type="protein sequence ID" value="AWR95537.1"/>
    <property type="molecule type" value="Genomic_DNA"/>
</dbReference>
<dbReference type="RefSeq" id="WP_110271415.1">
    <property type="nucleotide sequence ID" value="NZ_CP029289.2"/>
</dbReference>
<dbReference type="KEGG" id="abri:DFR85_14015"/>
<evidence type="ECO:0000256" key="1">
    <source>
        <dbReference type="SAM" id="Phobius"/>
    </source>
</evidence>
<feature type="transmembrane region" description="Helical" evidence="1">
    <location>
        <begin position="169"/>
        <end position="189"/>
    </location>
</feature>
<dbReference type="GeneID" id="36833293"/>